<dbReference type="CDD" id="cd03801">
    <property type="entry name" value="GT4_PimA-like"/>
    <property type="match status" value="1"/>
</dbReference>
<dbReference type="RefSeq" id="WP_212948125.1">
    <property type="nucleotide sequence ID" value="NZ_BORW01000003.1"/>
</dbReference>
<dbReference type="PANTHER" id="PTHR45947">
    <property type="entry name" value="SULFOQUINOVOSYL TRANSFERASE SQD2"/>
    <property type="match status" value="1"/>
</dbReference>
<dbReference type="InterPro" id="IPR028098">
    <property type="entry name" value="Glyco_trans_4-like_N"/>
</dbReference>
<evidence type="ECO:0000259" key="1">
    <source>
        <dbReference type="Pfam" id="PF00534"/>
    </source>
</evidence>
<feature type="domain" description="Glycosyltransferase subfamily 4-like N-terminal" evidence="2">
    <location>
        <begin position="38"/>
        <end position="171"/>
    </location>
</feature>
<sequence>MEKQKAAVVTPGSFYIPSGRSSSVERVVEQMIPMVPAGFDTRIFGVREPGRPVVGSIDGVIPVHRLPGGARYASAVIQALSAWRPRVVDVQNRPLLACKIKEALPDSKVVASIHSLTYISPPYMDRESAGRVLQPLDGIVVNSMYLKHEVTARHPALRDKISVNPLGVRLQDFTPRWNPSSEALREAKLRDRGWQGRRIVMYAGRLLPIKGVHHLLAALPELVRAVPDVMVLIVGSPYYQSGRPHPYERYLHDLAEPYLGHVTFIPFVSYPAISYWYHLADVVAVPSAEGEAFGLVNVEAMASAVPVVASDAGGIPEIVENGKSGIVLPLPSLGKQLGAAVIRLLNDEPLRRELGQAGRLRAARSFQWQQTAARWHELMQKLASL</sequence>
<dbReference type="PANTHER" id="PTHR45947:SF3">
    <property type="entry name" value="SULFOQUINOVOSYL TRANSFERASE SQD2"/>
    <property type="match status" value="1"/>
</dbReference>
<dbReference type="Proteomes" id="UP000680638">
    <property type="component" value="Unassembled WGS sequence"/>
</dbReference>
<evidence type="ECO:0000313" key="3">
    <source>
        <dbReference type="EMBL" id="GIO66216.1"/>
    </source>
</evidence>
<dbReference type="Pfam" id="PF00534">
    <property type="entry name" value="Glycos_transf_1"/>
    <property type="match status" value="1"/>
</dbReference>
<name>A0ABQ4LSF5_9BACL</name>
<gene>
    <name evidence="3" type="ORF">J21TS3_10370</name>
</gene>
<proteinExistence type="predicted"/>
<dbReference type="InterPro" id="IPR001296">
    <property type="entry name" value="Glyco_trans_1"/>
</dbReference>
<dbReference type="InterPro" id="IPR050194">
    <property type="entry name" value="Glycosyltransferase_grp1"/>
</dbReference>
<dbReference type="SUPFAM" id="SSF53756">
    <property type="entry name" value="UDP-Glycosyltransferase/glycogen phosphorylase"/>
    <property type="match status" value="1"/>
</dbReference>
<evidence type="ECO:0000259" key="2">
    <source>
        <dbReference type="Pfam" id="PF13439"/>
    </source>
</evidence>
<evidence type="ECO:0008006" key="5">
    <source>
        <dbReference type="Google" id="ProtNLM"/>
    </source>
</evidence>
<accession>A0ABQ4LSF5</accession>
<keyword evidence="4" id="KW-1185">Reference proteome</keyword>
<comment type="caution">
    <text evidence="3">The sequence shown here is derived from an EMBL/GenBank/DDBJ whole genome shotgun (WGS) entry which is preliminary data.</text>
</comment>
<feature type="domain" description="Glycosyl transferase family 1" evidence="1">
    <location>
        <begin position="195"/>
        <end position="360"/>
    </location>
</feature>
<reference evidence="3 4" key="1">
    <citation type="submission" date="2021-03" db="EMBL/GenBank/DDBJ databases">
        <title>Antimicrobial resistance genes in bacteria isolated from Japanese honey, and their potential for conferring macrolide and lincosamide resistance in the American foulbrood pathogen Paenibacillus larvae.</title>
        <authorList>
            <person name="Okamoto M."/>
            <person name="Kumagai M."/>
            <person name="Kanamori H."/>
            <person name="Takamatsu D."/>
        </authorList>
    </citation>
    <scope>NUCLEOTIDE SEQUENCE [LARGE SCALE GENOMIC DNA]</scope>
    <source>
        <strain evidence="3 4">J21TS3</strain>
    </source>
</reference>
<dbReference type="Gene3D" id="3.40.50.2000">
    <property type="entry name" value="Glycogen Phosphorylase B"/>
    <property type="match status" value="2"/>
</dbReference>
<dbReference type="Pfam" id="PF13439">
    <property type="entry name" value="Glyco_transf_4"/>
    <property type="match status" value="1"/>
</dbReference>
<protein>
    <recommendedName>
        <fullName evidence="5">Glycosyltransferase family 1 protein</fullName>
    </recommendedName>
</protein>
<organism evidence="3 4">
    <name type="scientific">Paenibacillus cookii</name>
    <dbReference type="NCBI Taxonomy" id="157839"/>
    <lineage>
        <taxon>Bacteria</taxon>
        <taxon>Bacillati</taxon>
        <taxon>Bacillota</taxon>
        <taxon>Bacilli</taxon>
        <taxon>Bacillales</taxon>
        <taxon>Paenibacillaceae</taxon>
        <taxon>Paenibacillus</taxon>
    </lineage>
</organism>
<dbReference type="EMBL" id="BORW01000003">
    <property type="protein sequence ID" value="GIO66216.1"/>
    <property type="molecule type" value="Genomic_DNA"/>
</dbReference>
<evidence type="ECO:0000313" key="4">
    <source>
        <dbReference type="Proteomes" id="UP000680638"/>
    </source>
</evidence>